<evidence type="ECO:0000313" key="1">
    <source>
        <dbReference type="EMBL" id="TNN18107.1"/>
    </source>
</evidence>
<organism evidence="1 2">
    <name type="scientific">Schistosoma japonicum</name>
    <name type="common">Blood fluke</name>
    <dbReference type="NCBI Taxonomy" id="6182"/>
    <lineage>
        <taxon>Eukaryota</taxon>
        <taxon>Metazoa</taxon>
        <taxon>Spiralia</taxon>
        <taxon>Lophotrochozoa</taxon>
        <taxon>Platyhelminthes</taxon>
        <taxon>Trematoda</taxon>
        <taxon>Digenea</taxon>
        <taxon>Strigeidida</taxon>
        <taxon>Schistosomatoidea</taxon>
        <taxon>Schistosomatidae</taxon>
        <taxon>Schistosoma</taxon>
    </lineage>
</organism>
<reference evidence="1 2" key="1">
    <citation type="submission" date="2019-03" db="EMBL/GenBank/DDBJ databases">
        <title>An improved genome assembly of the fluke Schistosoma japonicum.</title>
        <authorList>
            <person name="Hu W."/>
            <person name="Luo F."/>
            <person name="Yin M."/>
            <person name="Mo X."/>
            <person name="Sun C."/>
            <person name="Wu Q."/>
            <person name="Zhu B."/>
            <person name="Xiang M."/>
            <person name="Wang J."/>
            <person name="Wang Y."/>
            <person name="Zhang T."/>
            <person name="Xu B."/>
            <person name="Zheng H."/>
            <person name="Feng Z."/>
        </authorList>
    </citation>
    <scope>NUCLEOTIDE SEQUENCE [LARGE SCALE GENOMIC DNA]</scope>
    <source>
        <strain evidence="1">HuSjv2</strain>
        <tissue evidence="1">Worms</tissue>
    </source>
</reference>
<proteinExistence type="predicted"/>
<sequence length="1423" mass="166890">MHLYITNCIDEFSCVQNELQNIENAANRCLLYVDSRTRDDFQVYIGSRYEKLDSAYEVLHTTLDQFGMHSIYVTIYVKQLSDILKRLCILHKEITKPITIDLINTNSNSTIQLLNNHDLNVSRIYQLREETFHLIMKINSFESMSIHLENSNYQYFNLITQLKWKFQELNNLEFQFVDDGIQSFNKLALLSTSPMNPKIIQQYDYGSAPRRREFLVQYDILCKLFFEKLNSIKLKLENINEMFTCLPKQDVFLNRDHFIDSYSIQPPFSNVYKSWNTMKYFLGSYLEKLKRIETSIESAEFDSSILSISLTIQHVLTYESKQWINDQLCNIYKNIIFNVIYCERQINSIVYLRRRVEHLLHEYDQHYMSVIDGISKDFYSISKIKYYIAKLKVFLYWINQVEDEFQTIKEGDNVHTLENVYHLKEILIYIKPLYESIVMDLKQLKAVIISHLSDLQNRSILLNKLKIISDQHQNKAPSTNLYRSRSLSYTNLESLPVRLTTRKRNKSSSFSSTLISCSTEDNSNQIGLTCCLVEHINLSQYNSSNFFKNGSKLLEKNDSDTVSNSTMILDYDNPEKCIRSPSSESTSSTLCCSSKNEENTSDCEEISLQQSVERTLSKVFKSKNDSLSKNLVFDFIHTDAGDDDNNNHPIEDWTTKKLKLIEKFSIFIQEYDASTYTKFLPAENIVNESTSQLFHYQDYHCHDSVKKLLHTDNSYNSNLPDFYVSNVIGTSPLSFECTKEKNVNYILNDYSLHKLLLKSYNNLLRIAKKFQLNLKNFNENNKTEFNNLNLNNELFNSYGNSADNKSSILDPIHSPLLIHLNSMLKYFDVHVDQISINKEDEFRLIEDNLAHMWKSFKELIVNIKTDCEHFDCVDYFMQMIKNNMIVGHFKNISSNYLFNQLIILNNEISLSISELNKRLSSYSILHANKTIPLPNLWFTLFSSEELLKLEVIYLRILILTLYAIYISVLLVNDFVSMFDCSQCNSFTILNSKNNFNENDQSFTTSNNDQMILLNEFNYLQSVLNQLNVSDTHCSTHQQFKCALQFTSLFLLDKDTLRCHSHQRTLSLSNVLTSLIELFNKPYNFLLNITTKMQKAILITPLISDNMFNNNLESSIINHYTTSDKTVITIPHNIALQMFEHLMTVIQLIMKMPMSTLKELKNRFNKNSVLFTRIHFTCCRLNLIQRSKDKIMTEQSQLPIRKQQQQQQIIRFINRGIDLSHKLMIWYANCHSLLNRWERLSIHLDWFNVSIQDLWNRLPETPMSKPPQLKLDYLLNTPKSNRIITDDDIDMKFISPIQVSYNILMSANSLDAILCHKSWLEDIFRSFTCLTPICEAILLEGCSLTDELLHLNTLNTDNIVDSIDLVHKSSSSFQYLNNDNNNNSKTFWNEEFKIFWDLMIEWMFNLLIEFNQKIFYVQSLEIIN</sequence>
<comment type="caution">
    <text evidence="1">The sequence shown here is derived from an EMBL/GenBank/DDBJ whole genome shotgun (WGS) entry which is preliminary data.</text>
</comment>
<name>A0A4Z2DNY8_SCHJA</name>
<protein>
    <submittedName>
        <fullName evidence="1">Normocyte-binding 1</fullName>
    </submittedName>
</protein>
<dbReference type="OrthoDB" id="6283518at2759"/>
<dbReference type="Proteomes" id="UP000311919">
    <property type="component" value="Unassembled WGS sequence"/>
</dbReference>
<gene>
    <name evidence="1" type="ORF">EWB00_010743</name>
</gene>
<accession>A0A4Z2DNY8</accession>
<evidence type="ECO:0000313" key="2">
    <source>
        <dbReference type="Proteomes" id="UP000311919"/>
    </source>
</evidence>
<dbReference type="EMBL" id="SKCS01000084">
    <property type="protein sequence ID" value="TNN18107.1"/>
    <property type="molecule type" value="Genomic_DNA"/>
</dbReference>
<keyword evidence="2" id="KW-1185">Reference proteome</keyword>